<protein>
    <submittedName>
        <fullName evidence="2">Uncharacterized protein</fullName>
    </submittedName>
</protein>
<evidence type="ECO:0000256" key="1">
    <source>
        <dbReference type="SAM" id="SignalP"/>
    </source>
</evidence>
<dbReference type="Proteomes" id="UP000635245">
    <property type="component" value="Unassembled WGS sequence"/>
</dbReference>
<sequence length="120" mass="12957">MSFTKRVKAVAGTAVAGAAISVAMVGFAGTANAADYELKLCNESTMYNLSAEYEDGSTSSKVFPQSCMEFGGIAADTDFQLIFDFSHDDNDTKSRVLNTFSDGNTQVTTDDSLRWTMSKY</sequence>
<proteinExistence type="predicted"/>
<gene>
    <name evidence="2" type="ORF">JHE00_13150</name>
</gene>
<feature type="signal peptide" evidence="1">
    <location>
        <begin position="1"/>
        <end position="33"/>
    </location>
</feature>
<evidence type="ECO:0000313" key="3">
    <source>
        <dbReference type="Proteomes" id="UP000635245"/>
    </source>
</evidence>
<evidence type="ECO:0000313" key="2">
    <source>
        <dbReference type="EMBL" id="MBK1785274.1"/>
    </source>
</evidence>
<dbReference type="EMBL" id="JAENJH010000002">
    <property type="protein sequence ID" value="MBK1785274.1"/>
    <property type="molecule type" value="Genomic_DNA"/>
</dbReference>
<keyword evidence="3" id="KW-1185">Reference proteome</keyword>
<dbReference type="RefSeq" id="WP_200318210.1">
    <property type="nucleotide sequence ID" value="NZ_JAENJH010000002.1"/>
</dbReference>
<comment type="caution">
    <text evidence="2">The sequence shown here is derived from an EMBL/GenBank/DDBJ whole genome shotgun (WGS) entry which is preliminary data.</text>
</comment>
<accession>A0A934V511</accession>
<reference evidence="2" key="1">
    <citation type="submission" date="2020-12" db="EMBL/GenBank/DDBJ databases">
        <title>Prauserella sp. ASG 168, a novel actinomycete isolated from cave rock.</title>
        <authorList>
            <person name="Suriyachadkun C."/>
        </authorList>
    </citation>
    <scope>NUCLEOTIDE SEQUENCE</scope>
    <source>
        <strain evidence="2">ASG 168</strain>
    </source>
</reference>
<feature type="chain" id="PRO_5037312421" evidence="1">
    <location>
        <begin position="34"/>
        <end position="120"/>
    </location>
</feature>
<dbReference type="AlphaFoldDB" id="A0A934V511"/>
<organism evidence="2 3">
    <name type="scientific">Prauserella cavernicola</name>
    <dbReference type="NCBI Taxonomy" id="2800127"/>
    <lineage>
        <taxon>Bacteria</taxon>
        <taxon>Bacillati</taxon>
        <taxon>Actinomycetota</taxon>
        <taxon>Actinomycetes</taxon>
        <taxon>Pseudonocardiales</taxon>
        <taxon>Pseudonocardiaceae</taxon>
        <taxon>Prauserella</taxon>
    </lineage>
</organism>
<name>A0A934V511_9PSEU</name>
<keyword evidence="1" id="KW-0732">Signal</keyword>